<proteinExistence type="predicted"/>
<dbReference type="EMBL" id="JYIT01000075">
    <property type="protein sequence ID" value="KJL23889.1"/>
    <property type="molecule type" value="Genomic_DNA"/>
</dbReference>
<dbReference type="AlphaFoldDB" id="A0A0F0KTS9"/>
<evidence type="ECO:0000313" key="2">
    <source>
        <dbReference type="Proteomes" id="UP000033448"/>
    </source>
</evidence>
<comment type="caution">
    <text evidence="1">The sequence shown here is derived from an EMBL/GenBank/DDBJ whole genome shotgun (WGS) entry which is preliminary data.</text>
</comment>
<sequence>MRFLVSAEAYGFGPVSKAMAIIRQLHALGEEIDFLAEGTALWFAQQENELFRVLDDSSKIVIDGATAELDLEGYDGVVSVMEPSIIAWGLHTGAPTYYVDSLYWMWEWDEIPTHKRYEAVAAIREASNREEAVLRMRALPMHLAQFVAHALADVSLVQRYGATAQSRARADIDPSPVGAIVDARFVSPETENNVLVSVSGSANPLVTPDLAHAWVGAVLSAVSCAHARSGVSAELLLAGNPDFLASGDAVIGYTHYATHHRHETHLATLGQTLASVAPPGITSLAEAWVYGVPFLSLPVQHYAHEVIWQRATAGNERAFPSLRVAAELTPDADVLVRTNEAVRAVIFALSGAAAAELTSEIEAGLRAVSDPRTRAQLVEDQDRALSVVFGSKTGTEEVVKVVRGSRACKVLNAPR</sequence>
<gene>
    <name evidence="1" type="ORF">RL72_01840</name>
</gene>
<organism evidence="1 2">
    <name type="scientific">Microbacterium azadirachtae</name>
    <dbReference type="NCBI Taxonomy" id="582680"/>
    <lineage>
        <taxon>Bacteria</taxon>
        <taxon>Bacillati</taxon>
        <taxon>Actinomycetota</taxon>
        <taxon>Actinomycetes</taxon>
        <taxon>Micrococcales</taxon>
        <taxon>Microbacteriaceae</taxon>
        <taxon>Microbacterium</taxon>
    </lineage>
</organism>
<dbReference type="OrthoDB" id="4285697at2"/>
<accession>A0A0F0KTS9</accession>
<dbReference type="Proteomes" id="UP000033448">
    <property type="component" value="Unassembled WGS sequence"/>
</dbReference>
<evidence type="ECO:0000313" key="1">
    <source>
        <dbReference type="EMBL" id="KJL23889.1"/>
    </source>
</evidence>
<name>A0A0F0KTS9_9MICO</name>
<dbReference type="PATRIC" id="fig|582680.7.peg.1890"/>
<dbReference type="RefSeq" id="WP_045250537.1">
    <property type="nucleotide sequence ID" value="NZ_JYIT01000075.1"/>
</dbReference>
<reference evidence="1 2" key="1">
    <citation type="submission" date="2015-02" db="EMBL/GenBank/DDBJ databases">
        <title>Draft genome sequences of ten Microbacterium spp. with emphasis on heavy metal contaminated environments.</title>
        <authorList>
            <person name="Corretto E."/>
        </authorList>
    </citation>
    <scope>NUCLEOTIDE SEQUENCE [LARGE SCALE GENOMIC DNA]</scope>
    <source>
        <strain evidence="1 2">DSM 23848</strain>
    </source>
</reference>
<keyword evidence="2" id="KW-1185">Reference proteome</keyword>
<protein>
    <submittedName>
        <fullName evidence="1">Uncharacterized protein</fullName>
    </submittedName>
</protein>